<dbReference type="EMBL" id="DF977450">
    <property type="protein sequence ID" value="GAW25369.1"/>
    <property type="molecule type" value="Genomic_DNA"/>
</dbReference>
<gene>
    <name evidence="1" type="ORF">SAMD00023353_0501710</name>
</gene>
<protein>
    <submittedName>
        <fullName evidence="1">Uncharacterized protein</fullName>
    </submittedName>
</protein>
<name>A0A1S8A5Q8_ROSNE</name>
<dbReference type="Proteomes" id="UP000054516">
    <property type="component" value="Unassembled WGS sequence"/>
</dbReference>
<accession>A0A1S8A5Q8</accession>
<proteinExistence type="predicted"/>
<evidence type="ECO:0000313" key="1">
    <source>
        <dbReference type="EMBL" id="GAW25369.1"/>
    </source>
</evidence>
<evidence type="ECO:0000313" key="2">
    <source>
        <dbReference type="Proteomes" id="UP000054516"/>
    </source>
</evidence>
<dbReference type="AlphaFoldDB" id="A0A1S8A5Q8"/>
<keyword evidence="2" id="KW-1185">Reference proteome</keyword>
<sequence>MVMDVASSAPLVKRILFSSSIAALFDEEYLNHQAYAPFLQSSFTSANRERNTDQVGTRRVRGEIVTF</sequence>
<organism evidence="1">
    <name type="scientific">Rosellinia necatrix</name>
    <name type="common">White root-rot fungus</name>
    <dbReference type="NCBI Taxonomy" id="77044"/>
    <lineage>
        <taxon>Eukaryota</taxon>
        <taxon>Fungi</taxon>
        <taxon>Dikarya</taxon>
        <taxon>Ascomycota</taxon>
        <taxon>Pezizomycotina</taxon>
        <taxon>Sordariomycetes</taxon>
        <taxon>Xylariomycetidae</taxon>
        <taxon>Xylariales</taxon>
        <taxon>Xylariaceae</taxon>
        <taxon>Rosellinia</taxon>
    </lineage>
</organism>
<reference evidence="1" key="1">
    <citation type="submission" date="2016-03" db="EMBL/GenBank/DDBJ databases">
        <title>Draft genome sequence of Rosellinia necatrix.</title>
        <authorList>
            <person name="Kanematsu S."/>
        </authorList>
    </citation>
    <scope>NUCLEOTIDE SEQUENCE [LARGE SCALE GENOMIC DNA]</scope>
    <source>
        <strain evidence="1">W97</strain>
    </source>
</reference>